<dbReference type="Ensembl" id="ENSPMRT00000005508.1">
    <property type="protein sequence ID" value="ENSPMRP00000005169.1"/>
    <property type="gene ID" value="ENSPMRG00000003546.1"/>
</dbReference>
<evidence type="ECO:0000313" key="11">
    <source>
        <dbReference type="Proteomes" id="UP000472272"/>
    </source>
</evidence>
<name>A0A670HZP4_PODMU</name>
<keyword evidence="3" id="KW-0479">Metal-binding</keyword>
<dbReference type="SUPFAM" id="SSF49899">
    <property type="entry name" value="Concanavalin A-like lectins/glucanases"/>
    <property type="match status" value="1"/>
</dbReference>
<organism evidence="10 11">
    <name type="scientific">Podarcis muralis</name>
    <name type="common">Wall lizard</name>
    <name type="synonym">Lacerta muralis</name>
    <dbReference type="NCBI Taxonomy" id="64176"/>
    <lineage>
        <taxon>Eukaryota</taxon>
        <taxon>Metazoa</taxon>
        <taxon>Chordata</taxon>
        <taxon>Craniata</taxon>
        <taxon>Vertebrata</taxon>
        <taxon>Euteleostomi</taxon>
        <taxon>Lepidosauria</taxon>
        <taxon>Squamata</taxon>
        <taxon>Bifurcata</taxon>
        <taxon>Unidentata</taxon>
        <taxon>Episquamata</taxon>
        <taxon>Laterata</taxon>
        <taxon>Lacertibaenia</taxon>
        <taxon>Lacertidae</taxon>
        <taxon>Podarcis</taxon>
    </lineage>
</organism>
<dbReference type="Pfam" id="PF15227">
    <property type="entry name" value="zf-C3HC4_4"/>
    <property type="match status" value="1"/>
</dbReference>
<dbReference type="PANTHER" id="PTHR24103">
    <property type="entry name" value="E3 UBIQUITIN-PROTEIN LIGASE TRIM"/>
    <property type="match status" value="1"/>
</dbReference>
<dbReference type="GO" id="GO:0008270">
    <property type="term" value="F:zinc ion binding"/>
    <property type="evidence" value="ECO:0007669"/>
    <property type="project" value="UniProtKB-KW"/>
</dbReference>
<dbReference type="FunFam" id="2.60.120.920:FF:000004">
    <property type="entry name" value="Butyrophilin subfamily 1 member A1"/>
    <property type="match status" value="1"/>
</dbReference>
<dbReference type="Gene3D" id="3.30.40.10">
    <property type="entry name" value="Zinc/RING finger domain, C3HC4 (zinc finger)"/>
    <property type="match status" value="1"/>
</dbReference>
<dbReference type="InterPro" id="IPR003879">
    <property type="entry name" value="Butyrophylin_SPRY"/>
</dbReference>
<dbReference type="PROSITE" id="PS50089">
    <property type="entry name" value="ZF_RING_2"/>
    <property type="match status" value="1"/>
</dbReference>
<dbReference type="InterPro" id="IPR013320">
    <property type="entry name" value="ConA-like_dom_sf"/>
</dbReference>
<evidence type="ECO:0000259" key="9">
    <source>
        <dbReference type="PROSITE" id="PS50188"/>
    </source>
</evidence>
<dbReference type="GeneTree" id="ENSGT01030000234669"/>
<dbReference type="SMART" id="SM00449">
    <property type="entry name" value="SPRY"/>
    <property type="match status" value="1"/>
</dbReference>
<dbReference type="OMA" id="RVQQHAI"/>
<evidence type="ECO:0000256" key="6">
    <source>
        <dbReference type="ARBA" id="ARBA00034460"/>
    </source>
</evidence>
<dbReference type="InterPro" id="IPR001870">
    <property type="entry name" value="B30.2/SPRY"/>
</dbReference>
<keyword evidence="5" id="KW-0862">Zinc</keyword>
<protein>
    <submittedName>
        <fullName evidence="10">Uncharacterized protein</fullName>
    </submittedName>
</protein>
<reference evidence="10 11" key="1">
    <citation type="journal article" date="2019" name="Proc. Natl. Acad. Sci. U.S.A.">
        <title>Regulatory changes in pterin and carotenoid genes underlie balanced color polymorphisms in the wall lizard.</title>
        <authorList>
            <person name="Andrade P."/>
            <person name="Pinho C."/>
            <person name="Perez I de Lanuza G."/>
            <person name="Afonso S."/>
            <person name="Brejcha J."/>
            <person name="Rubin C.J."/>
            <person name="Wallerman O."/>
            <person name="Pereira P."/>
            <person name="Sabatino S.J."/>
            <person name="Bellati A."/>
            <person name="Pellitteri-Rosa D."/>
            <person name="Bosakova Z."/>
            <person name="Bunikis I."/>
            <person name="Carretero M.A."/>
            <person name="Feiner N."/>
            <person name="Marsik P."/>
            <person name="Pauperio F."/>
            <person name="Salvi D."/>
            <person name="Soler L."/>
            <person name="While G.M."/>
            <person name="Uller T."/>
            <person name="Font E."/>
            <person name="Andersson L."/>
            <person name="Carneiro M."/>
        </authorList>
    </citation>
    <scope>NUCLEOTIDE SEQUENCE</scope>
</reference>
<evidence type="ECO:0000256" key="7">
    <source>
        <dbReference type="PROSITE-ProRule" id="PRU00175"/>
    </source>
</evidence>
<dbReference type="AlphaFoldDB" id="A0A670HZP4"/>
<dbReference type="Pfam" id="PF00622">
    <property type="entry name" value="SPRY"/>
    <property type="match status" value="1"/>
</dbReference>
<comment type="similarity">
    <text evidence="1">Belongs to the ohanin/vespryn family.</text>
</comment>
<dbReference type="SUPFAM" id="SSF57850">
    <property type="entry name" value="RING/U-box"/>
    <property type="match status" value="1"/>
</dbReference>
<dbReference type="InterPro" id="IPR003877">
    <property type="entry name" value="SPRY_dom"/>
</dbReference>
<dbReference type="InterPro" id="IPR017907">
    <property type="entry name" value="Znf_RING_CS"/>
</dbReference>
<feature type="domain" description="RING-type" evidence="8">
    <location>
        <begin position="35"/>
        <end position="80"/>
    </location>
</feature>
<dbReference type="Proteomes" id="UP000472272">
    <property type="component" value="Chromosome 2"/>
</dbReference>
<evidence type="ECO:0000256" key="3">
    <source>
        <dbReference type="ARBA" id="ARBA00022723"/>
    </source>
</evidence>
<dbReference type="InterPro" id="IPR043136">
    <property type="entry name" value="B30.2/SPRY_sf"/>
</dbReference>
<sequence length="280" mass="31755">MTQKRVALVNQTMLRIICLSNMFTNLRDLNNTSTCPICMEYLTDPVTLACGHNFCRDCIVKYCDTWEPMQVGDLECPVCKAQIQRGSFRPNWQLANIVEKIKLLPPNKGGKDLINFQDTNVTLDPDTAHPRLILSEDRKSVRYGAKLQDLPDNPERFSDMPCVLGCEGFTAGRHFWEVTMESGEWWALGVARKSVRRKGNLTFFWSRLYFAFTSPDSSPLSLSEEPKRIRVTLDYEVGRVSFSDADSGAELHTFSGASFSRETLLPFFYLGGNETHLSIS</sequence>
<keyword evidence="11" id="KW-1185">Reference proteome</keyword>
<dbReference type="CDD" id="cd12888">
    <property type="entry name" value="SPRY_PRY_TRIM7_like"/>
    <property type="match status" value="1"/>
</dbReference>
<keyword evidence="4 7" id="KW-0863">Zinc-finger</keyword>
<dbReference type="PROSITE" id="PS50188">
    <property type="entry name" value="B302_SPRY"/>
    <property type="match status" value="1"/>
</dbReference>
<dbReference type="InterPro" id="IPR006574">
    <property type="entry name" value="PRY"/>
</dbReference>
<dbReference type="InterPro" id="IPR050143">
    <property type="entry name" value="TRIM/RBCC"/>
</dbReference>
<dbReference type="Gene3D" id="2.60.120.920">
    <property type="match status" value="1"/>
</dbReference>
<dbReference type="InterPro" id="IPR001841">
    <property type="entry name" value="Znf_RING"/>
</dbReference>
<keyword evidence="2" id="KW-0528">Neurotoxin</keyword>
<dbReference type="Pfam" id="PF13765">
    <property type="entry name" value="PRY"/>
    <property type="match status" value="1"/>
</dbReference>
<proteinExistence type="inferred from homology"/>
<feature type="domain" description="B30.2/SPRY" evidence="9">
    <location>
        <begin position="100"/>
        <end position="280"/>
    </location>
</feature>
<comment type="function">
    <text evidence="6">Neurotoxin that produces dose-dependent hypolocomotion and hyperalgesia in mice. May directly act on the central nervous system, as it is 6500-fold more potent when administered intracerebroventricularly than intraperitoneal.</text>
</comment>
<keyword evidence="2" id="KW-0800">Toxin</keyword>
<evidence type="ECO:0000256" key="1">
    <source>
        <dbReference type="ARBA" id="ARBA00009651"/>
    </source>
</evidence>
<dbReference type="InterPro" id="IPR013083">
    <property type="entry name" value="Znf_RING/FYVE/PHD"/>
</dbReference>
<dbReference type="SMART" id="SM00589">
    <property type="entry name" value="PRY"/>
    <property type="match status" value="1"/>
</dbReference>
<evidence type="ECO:0000259" key="8">
    <source>
        <dbReference type="PROSITE" id="PS50089"/>
    </source>
</evidence>
<accession>A0A670HZP4</accession>
<evidence type="ECO:0000256" key="2">
    <source>
        <dbReference type="ARBA" id="ARBA00022699"/>
    </source>
</evidence>
<dbReference type="PROSITE" id="PS00518">
    <property type="entry name" value="ZF_RING_1"/>
    <property type="match status" value="1"/>
</dbReference>
<reference evidence="10" key="2">
    <citation type="submission" date="2025-08" db="UniProtKB">
        <authorList>
            <consortium name="Ensembl"/>
        </authorList>
    </citation>
    <scope>IDENTIFICATION</scope>
</reference>
<reference evidence="10" key="3">
    <citation type="submission" date="2025-09" db="UniProtKB">
        <authorList>
            <consortium name="Ensembl"/>
        </authorList>
    </citation>
    <scope>IDENTIFICATION</scope>
</reference>
<evidence type="ECO:0000256" key="4">
    <source>
        <dbReference type="ARBA" id="ARBA00022771"/>
    </source>
</evidence>
<evidence type="ECO:0000256" key="5">
    <source>
        <dbReference type="ARBA" id="ARBA00022833"/>
    </source>
</evidence>
<dbReference type="SMART" id="SM00184">
    <property type="entry name" value="RING"/>
    <property type="match status" value="1"/>
</dbReference>
<evidence type="ECO:0000313" key="10">
    <source>
        <dbReference type="Ensembl" id="ENSPMRP00000005169.1"/>
    </source>
</evidence>
<dbReference type="PRINTS" id="PR01407">
    <property type="entry name" value="BUTYPHLNCDUF"/>
</dbReference>